<dbReference type="GeneID" id="77470222"/>
<evidence type="ECO:0000313" key="3">
    <source>
        <dbReference type="Proteomes" id="UP000241201"/>
    </source>
</evidence>
<feature type="coiled-coil region" evidence="1">
    <location>
        <begin position="282"/>
        <end position="309"/>
    </location>
</feature>
<comment type="caution">
    <text evidence="2">The sequence shown here is derived from an EMBL/GenBank/DDBJ whole genome shotgun (WGS) entry which is preliminary data.</text>
</comment>
<dbReference type="GO" id="GO:0009036">
    <property type="term" value="F:type II site-specific deoxyribonuclease activity"/>
    <property type="evidence" value="ECO:0007669"/>
    <property type="project" value="InterPro"/>
</dbReference>
<dbReference type="Proteomes" id="UP000241201">
    <property type="component" value="Unassembled WGS sequence"/>
</dbReference>
<accession>A0A2T3G1A1</accession>
<keyword evidence="3" id="KW-1185">Reference proteome</keyword>
<dbReference type="RefSeq" id="WP_106987416.1">
    <property type="nucleotide sequence ID" value="NZ_JADPLM010000004.1"/>
</dbReference>
<dbReference type="InterPro" id="IPR015278">
    <property type="entry name" value="BglII-like"/>
</dbReference>
<dbReference type="Gene3D" id="3.40.91.20">
    <property type="match status" value="1"/>
</dbReference>
<reference evidence="3" key="1">
    <citation type="submission" date="2018-03" db="EMBL/GenBank/DDBJ databases">
        <title>Lachnoclostridium SNUG30370 gen.nov., sp.nov., isolated from human faeces.</title>
        <authorList>
            <person name="Seo B."/>
            <person name="Jeon K."/>
            <person name="Ko G."/>
        </authorList>
    </citation>
    <scope>NUCLEOTIDE SEQUENCE [LARGE SCALE GENOMIC DNA]</scope>
    <source>
        <strain evidence="3">SNUG30370</strain>
    </source>
</reference>
<evidence type="ECO:0000256" key="1">
    <source>
        <dbReference type="SAM" id="Coils"/>
    </source>
</evidence>
<proteinExistence type="predicted"/>
<keyword evidence="1" id="KW-0175">Coiled coil</keyword>
<protein>
    <recommendedName>
        <fullName evidence="4">Restriction endonuclease</fullName>
    </recommendedName>
</protein>
<dbReference type="SUPFAM" id="SSF52980">
    <property type="entry name" value="Restriction endonuclease-like"/>
    <property type="match status" value="1"/>
</dbReference>
<dbReference type="InterPro" id="IPR011335">
    <property type="entry name" value="Restrct_endonuc-II-like"/>
</dbReference>
<dbReference type="Pfam" id="PF09195">
    <property type="entry name" value="Endonuc-BglII"/>
    <property type="match status" value="1"/>
</dbReference>
<evidence type="ECO:0000313" key="2">
    <source>
        <dbReference type="EMBL" id="PST41272.1"/>
    </source>
</evidence>
<dbReference type="GO" id="GO:0003677">
    <property type="term" value="F:DNA binding"/>
    <property type="evidence" value="ECO:0007669"/>
    <property type="project" value="InterPro"/>
</dbReference>
<sequence>MNDLKKLSKKNKYLKGSVELHVVKNKIQYFNRGEDIYILHKKSINQIIDSLNSTLILGINEREKVSAPIGINAKSLNTSIRKSMSIIKDINFETSVINGSFIPLSQKSDFDFSIYDKETNYYNFWNYCYGLEARKKGPEIFEKYFSDSERKKEWERYMSKYENDKYTKDLIVPSTSFNIIGEIQFGNWAMLYKDMFRLVAAMNKGAKIDLYVYICSTGLLKTLLSDQIVYLDKAIKEFKENVNNHNITVPVMIIPIDIDENSFTENNYKNAFDAVHTMINEYNDDFEELIKLQEEKEAYENSIDMEIIKPVKNMNDISNKIDILKKEMHKKITIINEYLYNPFE</sequence>
<dbReference type="EMBL" id="PYLP01000003">
    <property type="protein sequence ID" value="PST41272.1"/>
    <property type="molecule type" value="Genomic_DNA"/>
</dbReference>
<evidence type="ECO:0008006" key="4">
    <source>
        <dbReference type="Google" id="ProtNLM"/>
    </source>
</evidence>
<gene>
    <name evidence="2" type="ORF">C7U55_03785</name>
</gene>
<dbReference type="InterPro" id="IPR011338">
    <property type="entry name" value="BamHI/BglII/BstY"/>
</dbReference>
<organism evidence="2 3">
    <name type="scientific">Faecalibacillus faecis</name>
    <dbReference type="NCBI Taxonomy" id="1982628"/>
    <lineage>
        <taxon>Bacteria</taxon>
        <taxon>Bacillati</taxon>
        <taxon>Bacillota</taxon>
        <taxon>Erysipelotrichia</taxon>
        <taxon>Erysipelotrichales</taxon>
        <taxon>Coprobacillaceae</taxon>
        <taxon>Faecalibacillus</taxon>
    </lineage>
</organism>
<dbReference type="GO" id="GO:0000287">
    <property type="term" value="F:magnesium ion binding"/>
    <property type="evidence" value="ECO:0007669"/>
    <property type="project" value="InterPro"/>
</dbReference>
<name>A0A2T3G1A1_9FIRM</name>
<dbReference type="AlphaFoldDB" id="A0A2T3G1A1"/>
<dbReference type="GO" id="GO:0009307">
    <property type="term" value="P:DNA restriction-modification system"/>
    <property type="evidence" value="ECO:0007669"/>
    <property type="project" value="InterPro"/>
</dbReference>